<name>A0A136IY18_9PEZI</name>
<dbReference type="EMBL" id="KQ964254">
    <property type="protein sequence ID" value="KXJ89890.1"/>
    <property type="molecule type" value="Genomic_DNA"/>
</dbReference>
<evidence type="ECO:0000313" key="3">
    <source>
        <dbReference type="Proteomes" id="UP000070501"/>
    </source>
</evidence>
<organism evidence="2 3">
    <name type="scientific">Microdochium bolleyi</name>
    <dbReference type="NCBI Taxonomy" id="196109"/>
    <lineage>
        <taxon>Eukaryota</taxon>
        <taxon>Fungi</taxon>
        <taxon>Dikarya</taxon>
        <taxon>Ascomycota</taxon>
        <taxon>Pezizomycotina</taxon>
        <taxon>Sordariomycetes</taxon>
        <taxon>Xylariomycetidae</taxon>
        <taxon>Xylariales</taxon>
        <taxon>Microdochiaceae</taxon>
        <taxon>Microdochium</taxon>
    </lineage>
</organism>
<dbReference type="AlphaFoldDB" id="A0A136IY18"/>
<sequence>MHTLDEFGDVMLEVRYRGTLNNILTSYHKLVRWSPYFAVRLVDVLTFTQSEGSPCWLERMQDLDPLEPGLLSVLTFLHTMDPAPLRDLDWLQIFQVTRAIDYLGCEFPFRDLLEPWSETISREIASRHSTMLPLELPYAAIYLGRPGLFKKAIDTMQSRGNDEQPPHDNPASPGVSSEDDPFTGLDTSIDVLNLVPQLRNQRFRLKQWGDSNQAEAFNRYKQALEPYLTSGGPSLDEGYFGQILHGVCVHGQASRTHMVPALHDCHEAFGERLRKFLENHHLSLDSLGAEPGRRAIYFIRKLVAVLEVITSQWHDTHNGCRPLYGLTFELNKWVAMLAKYDVFWPSQALQDFISAKKMFFESDLRPGLEPLAAQAISSTENA</sequence>
<reference evidence="3" key="1">
    <citation type="submission" date="2016-02" db="EMBL/GenBank/DDBJ databases">
        <title>Draft genome sequence of Microdochium bolleyi, a fungal endophyte of beachgrass.</title>
        <authorList>
            <consortium name="DOE Joint Genome Institute"/>
            <person name="David A.S."/>
            <person name="May G."/>
            <person name="Haridas S."/>
            <person name="Lim J."/>
            <person name="Wang M."/>
            <person name="Labutti K."/>
            <person name="Lipzen A."/>
            <person name="Barry K."/>
            <person name="Grigoriev I.V."/>
        </authorList>
    </citation>
    <scope>NUCLEOTIDE SEQUENCE [LARGE SCALE GENOMIC DNA]</scope>
    <source>
        <strain evidence="3">J235TASD1</strain>
    </source>
</reference>
<feature type="region of interest" description="Disordered" evidence="1">
    <location>
        <begin position="157"/>
        <end position="180"/>
    </location>
</feature>
<evidence type="ECO:0000313" key="2">
    <source>
        <dbReference type="EMBL" id="KXJ89890.1"/>
    </source>
</evidence>
<dbReference type="InParanoid" id="A0A136IY18"/>
<dbReference type="OrthoDB" id="5275938at2759"/>
<gene>
    <name evidence="2" type="ORF">Micbo1qcDRAFT_165277</name>
</gene>
<protein>
    <submittedName>
        <fullName evidence="2">Uncharacterized protein</fullName>
    </submittedName>
</protein>
<keyword evidence="3" id="KW-1185">Reference proteome</keyword>
<dbReference type="Proteomes" id="UP000070501">
    <property type="component" value="Unassembled WGS sequence"/>
</dbReference>
<proteinExistence type="predicted"/>
<evidence type="ECO:0000256" key="1">
    <source>
        <dbReference type="SAM" id="MobiDB-lite"/>
    </source>
</evidence>
<accession>A0A136IY18</accession>